<gene>
    <name evidence="7" type="ORF">E6C51_09705</name>
</gene>
<feature type="transmembrane region" description="Helical" evidence="6">
    <location>
        <begin position="180"/>
        <end position="199"/>
    </location>
</feature>
<dbReference type="InterPro" id="IPR017039">
    <property type="entry name" value="Virul_fac_BrkB"/>
</dbReference>
<sequence length="308" mass="33712">MGISLGRLYRVLADTVWHFSEDDGWAMASHVALSILLAVFPFLIFGTALAGLLGADTFAPTAIHFIFDTWPEEIAKPISEQIVQVLTMPRGGLLTISVLAAAYFASNGVEALRTALNRAYRVSETRPWYLTRLLSLGFVMMGVMAFAVISVVLIAVPIALRFAEQKFPLLKDVLAMISSWSVLGTLILLAIGLTISHLWLPAGKRRLREVLPGICLTLVLWLAGAFAFATYLATFANYAATYAGLASIMVVLIFLYMLGALFLIGAEFNASLMKFNGPRFLRKHHLEAKQQVEANPHSEVKQPANVEG</sequence>
<dbReference type="PANTHER" id="PTHR30213">
    <property type="entry name" value="INNER MEMBRANE PROTEIN YHJD"/>
    <property type="match status" value="1"/>
</dbReference>
<dbReference type="Pfam" id="PF03631">
    <property type="entry name" value="Virul_fac_BrkB"/>
    <property type="match status" value="1"/>
</dbReference>
<keyword evidence="8" id="KW-1185">Reference proteome</keyword>
<comment type="subcellular location">
    <subcellularLocation>
        <location evidence="1">Cell membrane</location>
        <topology evidence="1">Multi-pass membrane protein</topology>
    </subcellularLocation>
</comment>
<dbReference type="NCBIfam" id="TIGR00765">
    <property type="entry name" value="yihY_not_rbn"/>
    <property type="match status" value="1"/>
</dbReference>
<protein>
    <submittedName>
        <fullName evidence="7">YihY/virulence factor BrkB family protein</fullName>
    </submittedName>
</protein>
<proteinExistence type="predicted"/>
<feature type="transmembrane region" description="Helical" evidence="6">
    <location>
        <begin position="239"/>
        <end position="264"/>
    </location>
</feature>
<evidence type="ECO:0000313" key="8">
    <source>
        <dbReference type="Proteomes" id="UP000310754"/>
    </source>
</evidence>
<keyword evidence="4 6" id="KW-1133">Transmembrane helix</keyword>
<evidence type="ECO:0000313" key="7">
    <source>
        <dbReference type="EMBL" id="THF50028.1"/>
    </source>
</evidence>
<organism evidence="7 8">
    <name type="scientific">Allorhizobium terrae</name>
    <dbReference type="NCBI Taxonomy" id="1848972"/>
    <lineage>
        <taxon>Bacteria</taxon>
        <taxon>Pseudomonadati</taxon>
        <taxon>Pseudomonadota</taxon>
        <taxon>Alphaproteobacteria</taxon>
        <taxon>Hyphomicrobiales</taxon>
        <taxon>Rhizobiaceae</taxon>
        <taxon>Rhizobium/Agrobacterium group</taxon>
        <taxon>Allorhizobium</taxon>
    </lineage>
</organism>
<dbReference type="Proteomes" id="UP000310754">
    <property type="component" value="Unassembled WGS sequence"/>
</dbReference>
<keyword evidence="5 6" id="KW-0472">Membrane</keyword>
<keyword evidence="2" id="KW-1003">Cell membrane</keyword>
<keyword evidence="3 6" id="KW-0812">Transmembrane</keyword>
<dbReference type="PANTHER" id="PTHR30213:SF0">
    <property type="entry name" value="UPF0761 MEMBRANE PROTEIN YIHY"/>
    <property type="match status" value="1"/>
</dbReference>
<feature type="transmembrane region" description="Helical" evidence="6">
    <location>
        <begin position="133"/>
        <end position="160"/>
    </location>
</feature>
<feature type="transmembrane region" description="Helical" evidence="6">
    <location>
        <begin position="31"/>
        <end position="53"/>
    </location>
</feature>
<dbReference type="AlphaFoldDB" id="A0A4S3ZW28"/>
<dbReference type="PIRSF" id="PIRSF035875">
    <property type="entry name" value="RNase_BN"/>
    <property type="match status" value="1"/>
</dbReference>
<evidence type="ECO:0000256" key="2">
    <source>
        <dbReference type="ARBA" id="ARBA00022475"/>
    </source>
</evidence>
<accession>A0A4S3ZW28</accession>
<evidence type="ECO:0000256" key="3">
    <source>
        <dbReference type="ARBA" id="ARBA00022692"/>
    </source>
</evidence>
<evidence type="ECO:0000256" key="6">
    <source>
        <dbReference type="SAM" id="Phobius"/>
    </source>
</evidence>
<feature type="transmembrane region" description="Helical" evidence="6">
    <location>
        <begin position="93"/>
        <end position="112"/>
    </location>
</feature>
<evidence type="ECO:0000256" key="1">
    <source>
        <dbReference type="ARBA" id="ARBA00004651"/>
    </source>
</evidence>
<dbReference type="EMBL" id="SSOA01000004">
    <property type="protein sequence ID" value="THF50028.1"/>
    <property type="molecule type" value="Genomic_DNA"/>
</dbReference>
<name>A0A4S3ZW28_9HYPH</name>
<comment type="caution">
    <text evidence="7">The sequence shown here is derived from an EMBL/GenBank/DDBJ whole genome shotgun (WGS) entry which is preliminary data.</text>
</comment>
<feature type="transmembrane region" description="Helical" evidence="6">
    <location>
        <begin position="211"/>
        <end position="233"/>
    </location>
</feature>
<evidence type="ECO:0000256" key="4">
    <source>
        <dbReference type="ARBA" id="ARBA00022989"/>
    </source>
</evidence>
<dbReference type="RefSeq" id="WP_190235818.1">
    <property type="nucleotide sequence ID" value="NZ_SSOA01000004.1"/>
</dbReference>
<evidence type="ECO:0000256" key="5">
    <source>
        <dbReference type="ARBA" id="ARBA00023136"/>
    </source>
</evidence>
<reference evidence="7 8" key="1">
    <citation type="submission" date="2019-04" db="EMBL/GenBank/DDBJ databases">
        <title>Rhizobium terrae sp. nov., isolated from a paddy soil.</title>
        <authorList>
            <person name="Lin S.-Y."/>
            <person name="Hameed A."/>
            <person name="Huang H.-I."/>
            <person name="Young C.-C."/>
        </authorList>
    </citation>
    <scope>NUCLEOTIDE SEQUENCE [LARGE SCALE GENOMIC DNA]</scope>
    <source>
        <strain evidence="7 8">CC-HIH110</strain>
    </source>
</reference>
<dbReference type="GO" id="GO:0005886">
    <property type="term" value="C:plasma membrane"/>
    <property type="evidence" value="ECO:0007669"/>
    <property type="project" value="UniProtKB-SubCell"/>
</dbReference>